<accession>X0W7D1</accession>
<dbReference type="InterPro" id="IPR013096">
    <property type="entry name" value="Cupin_2"/>
</dbReference>
<feature type="non-terminal residue" evidence="2">
    <location>
        <position position="1"/>
    </location>
</feature>
<dbReference type="SUPFAM" id="SSF51182">
    <property type="entry name" value="RmlC-like cupins"/>
    <property type="match status" value="1"/>
</dbReference>
<dbReference type="AlphaFoldDB" id="X0W7D1"/>
<evidence type="ECO:0000259" key="1">
    <source>
        <dbReference type="Pfam" id="PF07883"/>
    </source>
</evidence>
<dbReference type="InterPro" id="IPR011051">
    <property type="entry name" value="RmlC_Cupin_sf"/>
</dbReference>
<feature type="domain" description="Cupin type-2" evidence="1">
    <location>
        <begin position="2"/>
        <end position="49"/>
    </location>
</feature>
<comment type="caution">
    <text evidence="2">The sequence shown here is derived from an EMBL/GenBank/DDBJ whole genome shotgun (WGS) entry which is preliminary data.</text>
</comment>
<dbReference type="EMBL" id="BARS01035494">
    <property type="protein sequence ID" value="GAG19182.1"/>
    <property type="molecule type" value="Genomic_DNA"/>
</dbReference>
<dbReference type="InterPro" id="IPR014710">
    <property type="entry name" value="RmlC-like_jellyroll"/>
</dbReference>
<gene>
    <name evidence="2" type="ORF">S01H1_54683</name>
</gene>
<dbReference type="Pfam" id="PF07883">
    <property type="entry name" value="Cupin_2"/>
    <property type="match status" value="1"/>
</dbReference>
<name>X0W7D1_9ZZZZ</name>
<proteinExistence type="predicted"/>
<protein>
    <recommendedName>
        <fullName evidence="1">Cupin type-2 domain-containing protein</fullName>
    </recommendedName>
</protein>
<sequence length="49" mass="5516">PWEHENFIISGRGTLEVDGKTVDLKPGDVSFIPSNAHHHFQATEPMEML</sequence>
<evidence type="ECO:0000313" key="2">
    <source>
        <dbReference type="EMBL" id="GAG19182.1"/>
    </source>
</evidence>
<dbReference type="Gene3D" id="2.60.120.10">
    <property type="entry name" value="Jelly Rolls"/>
    <property type="match status" value="1"/>
</dbReference>
<reference evidence="2" key="1">
    <citation type="journal article" date="2014" name="Front. Microbiol.">
        <title>High frequency of phylogenetically diverse reductive dehalogenase-homologous genes in deep subseafloor sedimentary metagenomes.</title>
        <authorList>
            <person name="Kawai M."/>
            <person name="Futagami T."/>
            <person name="Toyoda A."/>
            <person name="Takaki Y."/>
            <person name="Nishi S."/>
            <person name="Hori S."/>
            <person name="Arai W."/>
            <person name="Tsubouchi T."/>
            <person name="Morono Y."/>
            <person name="Uchiyama I."/>
            <person name="Ito T."/>
            <person name="Fujiyama A."/>
            <person name="Inagaki F."/>
            <person name="Takami H."/>
        </authorList>
    </citation>
    <scope>NUCLEOTIDE SEQUENCE</scope>
    <source>
        <strain evidence="2">Expedition CK06-06</strain>
    </source>
</reference>
<organism evidence="2">
    <name type="scientific">marine sediment metagenome</name>
    <dbReference type="NCBI Taxonomy" id="412755"/>
    <lineage>
        <taxon>unclassified sequences</taxon>
        <taxon>metagenomes</taxon>
        <taxon>ecological metagenomes</taxon>
    </lineage>
</organism>